<evidence type="ECO:0000313" key="1">
    <source>
        <dbReference type="EMBL" id="KAI4458083.1"/>
    </source>
</evidence>
<comment type="caution">
    <text evidence="1">The sequence shown here is derived from an EMBL/GenBank/DDBJ whole genome shotgun (WGS) entry which is preliminary data.</text>
</comment>
<reference evidence="1" key="1">
    <citation type="submission" date="2022-04" db="EMBL/GenBank/DDBJ databases">
        <title>Chromosome-scale genome assembly of Holotrichia oblita Faldermann.</title>
        <authorList>
            <person name="Rongchong L."/>
        </authorList>
    </citation>
    <scope>NUCLEOTIDE SEQUENCE</scope>
    <source>
        <strain evidence="1">81SQS9</strain>
    </source>
</reference>
<sequence>MPSRSGVEPPCRAIAALPQTVATTGGFDYTKLQVHRLLLVTGLLSWDVNNCLIDLEKELAIITEQAPEGEEARYGERLIQYASENLVTEVLIHPADGTFSYTDFAEAFHEIEVQRVIRAYENSISVDLHCSSEGDWTRLPKETFAKNCKVRVNPVDVLTSGSPSITNFLNYISPFLVPVDVETLLECSDVVGNIRFSHPTLYIFPGGQGDAALFGINGFNMLLDGGFSRKACFWDFVRHLDRLDAVLLTRLNNGNVCGISAVLRRKMQNAVYPQIGHFFCNIQDRKSILSPDGDKDKDPLLINLLDEGQELITNLRKLNLVPQTCYRDSEPINLYHKVGHGTLDMYVLSPTRDSKEVKDFLHRWNTNDQKLLQTRKTLRTSNSLCRIWYPFVLY</sequence>
<keyword evidence="2" id="KW-1185">Reference proteome</keyword>
<evidence type="ECO:0000313" key="2">
    <source>
        <dbReference type="Proteomes" id="UP001056778"/>
    </source>
</evidence>
<gene>
    <name evidence="1" type="ORF">MML48_7g00019117</name>
</gene>
<proteinExistence type="predicted"/>
<name>A0ACB9SRX2_HOLOL</name>
<organism evidence="1 2">
    <name type="scientific">Holotrichia oblita</name>
    <name type="common">Chafer beetle</name>
    <dbReference type="NCBI Taxonomy" id="644536"/>
    <lineage>
        <taxon>Eukaryota</taxon>
        <taxon>Metazoa</taxon>
        <taxon>Ecdysozoa</taxon>
        <taxon>Arthropoda</taxon>
        <taxon>Hexapoda</taxon>
        <taxon>Insecta</taxon>
        <taxon>Pterygota</taxon>
        <taxon>Neoptera</taxon>
        <taxon>Endopterygota</taxon>
        <taxon>Coleoptera</taxon>
        <taxon>Polyphaga</taxon>
        <taxon>Scarabaeiformia</taxon>
        <taxon>Scarabaeidae</taxon>
        <taxon>Melolonthinae</taxon>
        <taxon>Holotrichia</taxon>
    </lineage>
</organism>
<dbReference type="EMBL" id="CM043021">
    <property type="protein sequence ID" value="KAI4458083.1"/>
    <property type="molecule type" value="Genomic_DNA"/>
</dbReference>
<protein>
    <submittedName>
        <fullName evidence="1">Microtubule-associated protein</fullName>
    </submittedName>
</protein>
<dbReference type="Proteomes" id="UP001056778">
    <property type="component" value="Chromosome 7"/>
</dbReference>
<accession>A0ACB9SRX2</accession>